<dbReference type="AlphaFoldDB" id="A0A4Q9L9C9"/>
<name>A0A4Q9L9C9_9MICR</name>
<evidence type="ECO:0000313" key="3">
    <source>
        <dbReference type="EMBL" id="TBU04298.1"/>
    </source>
</evidence>
<dbReference type="EMBL" id="PIXR01000827">
    <property type="protein sequence ID" value="TBU04298.1"/>
    <property type="molecule type" value="Genomic_DNA"/>
</dbReference>
<dbReference type="Gene3D" id="2.30.30.100">
    <property type="match status" value="1"/>
</dbReference>
<dbReference type="VEuPathDB" id="MicrosporidiaDB:CWI36_0664p0050"/>
<feature type="chain" id="PRO_5020203015" description="Sm domain-containing protein" evidence="1">
    <location>
        <begin position="25"/>
        <end position="164"/>
    </location>
</feature>
<gene>
    <name evidence="3" type="ORF">CWI39_0827p0020</name>
</gene>
<keyword evidence="1" id="KW-0732">Signal</keyword>
<evidence type="ECO:0000313" key="4">
    <source>
        <dbReference type="Proteomes" id="UP000293045"/>
    </source>
</evidence>
<proteinExistence type="predicted"/>
<sequence length="164" mass="18511">MFYLSLNIFFSFLFSYFFVNISCSDRNGSQIENIGMKKMEKSNSGSDKNKDSGCGFHGCGITCNHVNVIISRSDSDSKVKFSSNAKESSLFIMAAPLLLDYLNHRIHLTINDGRKYEGVLKSTDKNYNYVVSDTEECINDQRGRYLGLVLFRGHCVLNVSIICK</sequence>
<feature type="signal peptide" evidence="1">
    <location>
        <begin position="1"/>
        <end position="24"/>
    </location>
</feature>
<dbReference type="GO" id="GO:0003723">
    <property type="term" value="F:RNA binding"/>
    <property type="evidence" value="ECO:0007669"/>
    <property type="project" value="InterPro"/>
</dbReference>
<dbReference type="InterPro" id="IPR001163">
    <property type="entry name" value="Sm_dom_euk/arc"/>
</dbReference>
<dbReference type="SMART" id="SM00651">
    <property type="entry name" value="Sm"/>
    <property type="match status" value="1"/>
</dbReference>
<comment type="caution">
    <text evidence="3">The sequence shown here is derived from an EMBL/GenBank/DDBJ whole genome shotgun (WGS) entry which is preliminary data.</text>
</comment>
<protein>
    <recommendedName>
        <fullName evidence="2">Sm domain-containing protein</fullName>
    </recommendedName>
</protein>
<dbReference type="VEuPathDB" id="MicrosporidiaDB:CWI39_0827p0020"/>
<organism evidence="3 4">
    <name type="scientific">Hamiltosporidium magnivora</name>
    <dbReference type="NCBI Taxonomy" id="148818"/>
    <lineage>
        <taxon>Eukaryota</taxon>
        <taxon>Fungi</taxon>
        <taxon>Fungi incertae sedis</taxon>
        <taxon>Microsporidia</taxon>
        <taxon>Dubosqiidae</taxon>
        <taxon>Hamiltosporidium</taxon>
    </lineage>
</organism>
<dbReference type="SUPFAM" id="SSF50182">
    <property type="entry name" value="Sm-like ribonucleoproteins"/>
    <property type="match status" value="1"/>
</dbReference>
<dbReference type="InterPro" id="IPR047575">
    <property type="entry name" value="Sm"/>
</dbReference>
<dbReference type="CDD" id="cd00600">
    <property type="entry name" value="Sm_like"/>
    <property type="match status" value="1"/>
</dbReference>
<dbReference type="InterPro" id="IPR010920">
    <property type="entry name" value="LSM_dom_sf"/>
</dbReference>
<dbReference type="PROSITE" id="PS52002">
    <property type="entry name" value="SM"/>
    <property type="match status" value="1"/>
</dbReference>
<accession>A0A4Q9L9C9</accession>
<dbReference type="Proteomes" id="UP000293045">
    <property type="component" value="Unassembled WGS sequence"/>
</dbReference>
<reference evidence="3 4" key="1">
    <citation type="submission" date="2017-12" db="EMBL/GenBank/DDBJ databases">
        <authorList>
            <person name="Pombert J.-F."/>
            <person name="Haag K.L."/>
            <person name="Ebert D."/>
        </authorList>
    </citation>
    <scope>NUCLEOTIDE SEQUENCE [LARGE SCALE GENOMIC DNA]</scope>
    <source>
        <strain evidence="3">IL-BN-2</strain>
    </source>
</reference>
<feature type="domain" description="Sm" evidence="2">
    <location>
        <begin position="93"/>
        <end position="164"/>
    </location>
</feature>
<dbReference type="Pfam" id="PF01423">
    <property type="entry name" value="LSM"/>
    <property type="match status" value="1"/>
</dbReference>
<evidence type="ECO:0000256" key="1">
    <source>
        <dbReference type="SAM" id="SignalP"/>
    </source>
</evidence>
<dbReference type="GO" id="GO:0032991">
    <property type="term" value="C:protein-containing complex"/>
    <property type="evidence" value="ECO:0007669"/>
    <property type="project" value="UniProtKB-ARBA"/>
</dbReference>
<evidence type="ECO:0000259" key="2">
    <source>
        <dbReference type="PROSITE" id="PS52002"/>
    </source>
</evidence>